<dbReference type="EMBL" id="JAQQWN010000002">
    <property type="protein sequence ID" value="KAK8093356.1"/>
    <property type="molecule type" value="Genomic_DNA"/>
</dbReference>
<feature type="region of interest" description="Disordered" evidence="1">
    <location>
        <begin position="49"/>
        <end position="69"/>
    </location>
</feature>
<keyword evidence="3" id="KW-1185">Reference proteome</keyword>
<name>A0ABR1X9P0_9PEZI</name>
<comment type="caution">
    <text evidence="2">The sequence shown here is derived from an EMBL/GenBank/DDBJ whole genome shotgun (WGS) entry which is preliminary data.</text>
</comment>
<gene>
    <name evidence="2" type="ORF">PG997_000041</name>
</gene>
<evidence type="ECO:0000313" key="3">
    <source>
        <dbReference type="Proteomes" id="UP001433268"/>
    </source>
</evidence>
<proteinExistence type="predicted"/>
<sequence length="139" mass="15208">MSTIRSAAHSSQIPHFDIGKGEDADVEADVEAVVEARWDGANQTESRLLRPAPYRSLQRPEQPRHDDRYTLPVVHGLSKRLIEFKDLPDNRNSAVGGNGLGLVLWVTDEFLGNTLAQSSKQGIVEERIGAAGVFGSLEC</sequence>
<accession>A0ABR1X9P0</accession>
<evidence type="ECO:0000313" key="2">
    <source>
        <dbReference type="EMBL" id="KAK8093356.1"/>
    </source>
</evidence>
<dbReference type="RefSeq" id="XP_066674129.1">
    <property type="nucleotide sequence ID" value="XM_066804356.1"/>
</dbReference>
<organism evidence="2 3">
    <name type="scientific">Apiospora hydei</name>
    <dbReference type="NCBI Taxonomy" id="1337664"/>
    <lineage>
        <taxon>Eukaryota</taxon>
        <taxon>Fungi</taxon>
        <taxon>Dikarya</taxon>
        <taxon>Ascomycota</taxon>
        <taxon>Pezizomycotina</taxon>
        <taxon>Sordariomycetes</taxon>
        <taxon>Xylariomycetidae</taxon>
        <taxon>Amphisphaeriales</taxon>
        <taxon>Apiosporaceae</taxon>
        <taxon>Apiospora</taxon>
    </lineage>
</organism>
<dbReference type="Proteomes" id="UP001433268">
    <property type="component" value="Unassembled WGS sequence"/>
</dbReference>
<evidence type="ECO:0000256" key="1">
    <source>
        <dbReference type="SAM" id="MobiDB-lite"/>
    </source>
</evidence>
<protein>
    <submittedName>
        <fullName evidence="2">Uncharacterized protein</fullName>
    </submittedName>
</protein>
<dbReference type="GeneID" id="92037416"/>
<reference evidence="2 3" key="1">
    <citation type="submission" date="2023-01" db="EMBL/GenBank/DDBJ databases">
        <title>Analysis of 21 Apiospora genomes using comparative genomics revels a genus with tremendous synthesis potential of carbohydrate active enzymes and secondary metabolites.</title>
        <authorList>
            <person name="Sorensen T."/>
        </authorList>
    </citation>
    <scope>NUCLEOTIDE SEQUENCE [LARGE SCALE GENOMIC DNA]</scope>
    <source>
        <strain evidence="2 3">CBS 114990</strain>
    </source>
</reference>